<dbReference type="InterPro" id="IPR004843">
    <property type="entry name" value="Calcineurin-like_PHP"/>
</dbReference>
<proteinExistence type="inferred from homology"/>
<comment type="catalytic activity">
    <reaction evidence="1">
        <text>O-phospho-L-threonyl-[protein] + H2O = L-threonyl-[protein] + phosphate</text>
        <dbReference type="Rhea" id="RHEA:47004"/>
        <dbReference type="Rhea" id="RHEA-COMP:11060"/>
        <dbReference type="Rhea" id="RHEA-COMP:11605"/>
        <dbReference type="ChEBI" id="CHEBI:15377"/>
        <dbReference type="ChEBI" id="CHEBI:30013"/>
        <dbReference type="ChEBI" id="CHEBI:43474"/>
        <dbReference type="ChEBI" id="CHEBI:61977"/>
        <dbReference type="EC" id="3.1.3.16"/>
    </reaction>
</comment>
<name>A0ABR2JF17_9EUKA</name>
<dbReference type="Gene3D" id="3.60.21.10">
    <property type="match status" value="1"/>
</dbReference>
<comment type="similarity">
    <text evidence="1">Belongs to the PPP phosphatase family.</text>
</comment>
<keyword evidence="4" id="KW-1185">Reference proteome</keyword>
<dbReference type="Pfam" id="PF00149">
    <property type="entry name" value="Metallophos"/>
    <property type="match status" value="1"/>
</dbReference>
<feature type="domain" description="Serine/threonine specific protein phosphatases" evidence="2">
    <location>
        <begin position="129"/>
        <end position="134"/>
    </location>
</feature>
<dbReference type="CDD" id="cd00144">
    <property type="entry name" value="MPP_PPP_family"/>
    <property type="match status" value="1"/>
</dbReference>
<comment type="caution">
    <text evidence="3">The sequence shown here is derived from an EMBL/GenBank/DDBJ whole genome shotgun (WGS) entry which is preliminary data.</text>
</comment>
<dbReference type="InterPro" id="IPR029052">
    <property type="entry name" value="Metallo-depent_PP-like"/>
</dbReference>
<dbReference type="InterPro" id="IPR006186">
    <property type="entry name" value="Ser/Thr-sp_prot-phosphatase"/>
</dbReference>
<dbReference type="PRINTS" id="PR00114">
    <property type="entry name" value="STPHPHTASE"/>
</dbReference>
<reference evidence="3 4" key="1">
    <citation type="submission" date="2024-04" db="EMBL/GenBank/DDBJ databases">
        <title>Tritrichomonas musculus Genome.</title>
        <authorList>
            <person name="Alves-Ferreira E."/>
            <person name="Grigg M."/>
            <person name="Lorenzi H."/>
            <person name="Galac M."/>
        </authorList>
    </citation>
    <scope>NUCLEOTIDE SEQUENCE [LARGE SCALE GENOMIC DNA]</scope>
    <source>
        <strain evidence="3 4">EAF2021</strain>
    </source>
</reference>
<dbReference type="EMBL" id="JAPFFF010000012">
    <property type="protein sequence ID" value="KAK8876537.1"/>
    <property type="molecule type" value="Genomic_DNA"/>
</dbReference>
<keyword evidence="1" id="KW-0378">Hydrolase</keyword>
<dbReference type="SUPFAM" id="SSF56300">
    <property type="entry name" value="Metallo-dependent phosphatases"/>
    <property type="match status" value="1"/>
</dbReference>
<sequence length="476" mass="54547">MGKSAQYILSSYSFIFTHTQDKLLDVGYQPKNGDPIPSFDENVLIDLCTEVQQIFEKESNVLEIEGDVIIVGDIHGSFHDLLRILKFIQERNSRVIFLGDYVDRGNFSLECVTLLFALKVVHPDLFYLIRGNHEFDSICSQYGFKEEILNYYNPKKVTNPTLSKQKQLNLKLMKAKSLILYDNLEPETQPDEYYSNHIDRNCYKYTEELYNAFIKAFSYLPIAAIANKTTFCIHGGLSPKLDHVDTINTNIARPITKMEESQLLSDVVWSDPSCSSCLFDDNPRGRGYLFNRESVSLFLKNNSFNRMIRAHQCVKKGTLSNFGDQCITVFSASSYDKMGNFSSILQLFQQDDVIKVTTFPPLERLQKSEAFYYKVQALNPNEEKSHVCFSLMHPKLITRTPIVGKGSRQIKPFKSENTLTLSSSSFRLSSLVKPKFTTNQRKSFNCVQRRPIIIDKTKDFDDVNNKTIEILPASVC</sequence>
<dbReference type="SMART" id="SM00156">
    <property type="entry name" value="PP2Ac"/>
    <property type="match status" value="1"/>
</dbReference>
<evidence type="ECO:0000259" key="2">
    <source>
        <dbReference type="PROSITE" id="PS00125"/>
    </source>
</evidence>
<dbReference type="PANTHER" id="PTHR11668">
    <property type="entry name" value="SERINE/THREONINE PROTEIN PHOSPHATASE"/>
    <property type="match status" value="1"/>
</dbReference>
<organism evidence="3 4">
    <name type="scientific">Tritrichomonas musculus</name>
    <dbReference type="NCBI Taxonomy" id="1915356"/>
    <lineage>
        <taxon>Eukaryota</taxon>
        <taxon>Metamonada</taxon>
        <taxon>Parabasalia</taxon>
        <taxon>Tritrichomonadida</taxon>
        <taxon>Tritrichomonadidae</taxon>
        <taxon>Tritrichomonas</taxon>
    </lineage>
</organism>
<evidence type="ECO:0000313" key="4">
    <source>
        <dbReference type="Proteomes" id="UP001470230"/>
    </source>
</evidence>
<dbReference type="PANTHER" id="PTHR11668:SF494">
    <property type="entry name" value="PROTEIN PHOSPHATASE, PUTATIVE-RELATED"/>
    <property type="match status" value="1"/>
</dbReference>
<dbReference type="PROSITE" id="PS00125">
    <property type="entry name" value="SER_THR_PHOSPHATASE"/>
    <property type="match status" value="1"/>
</dbReference>
<accession>A0ABR2JF17</accession>
<evidence type="ECO:0000313" key="3">
    <source>
        <dbReference type="EMBL" id="KAK8876537.1"/>
    </source>
</evidence>
<dbReference type="EC" id="3.1.3.16" evidence="1"/>
<gene>
    <name evidence="3" type="ORF">M9Y10_006754</name>
</gene>
<evidence type="ECO:0000256" key="1">
    <source>
        <dbReference type="RuleBase" id="RU004273"/>
    </source>
</evidence>
<dbReference type="Proteomes" id="UP001470230">
    <property type="component" value="Unassembled WGS sequence"/>
</dbReference>
<protein>
    <recommendedName>
        <fullName evidence="1">Serine/threonine-protein phosphatase</fullName>
        <ecNumber evidence="1">3.1.3.16</ecNumber>
    </recommendedName>
</protein>
<dbReference type="InterPro" id="IPR050341">
    <property type="entry name" value="PP1_catalytic_subunit"/>
</dbReference>